<feature type="compositionally biased region" description="Polar residues" evidence="1">
    <location>
        <begin position="10"/>
        <end position="25"/>
    </location>
</feature>
<protein>
    <submittedName>
        <fullName evidence="2">Uncharacterized protein</fullName>
    </submittedName>
</protein>
<sequence>MVSSEDENEGGNTVNSKANTNSGTANPVEAKVINGYAKQKATDGVALPSTAKYSKIWIYLRPNFSC</sequence>
<dbReference type="Proteomes" id="UP000053815">
    <property type="component" value="Unassembled WGS sequence"/>
</dbReference>
<dbReference type="AlphaFoldDB" id="A0A0C9MM80"/>
<evidence type="ECO:0000313" key="3">
    <source>
        <dbReference type="Proteomes" id="UP000053815"/>
    </source>
</evidence>
<evidence type="ECO:0000313" key="2">
    <source>
        <dbReference type="EMBL" id="GAN04227.1"/>
    </source>
</evidence>
<proteinExistence type="predicted"/>
<keyword evidence="3" id="KW-1185">Reference proteome</keyword>
<name>A0A0C9MM80_9FUNG</name>
<organism evidence="2">
    <name type="scientific">Mucor ambiguus</name>
    <dbReference type="NCBI Taxonomy" id="91626"/>
    <lineage>
        <taxon>Eukaryota</taxon>
        <taxon>Fungi</taxon>
        <taxon>Fungi incertae sedis</taxon>
        <taxon>Mucoromycota</taxon>
        <taxon>Mucoromycotina</taxon>
        <taxon>Mucoromycetes</taxon>
        <taxon>Mucorales</taxon>
        <taxon>Mucorineae</taxon>
        <taxon>Mucoraceae</taxon>
        <taxon>Mucor</taxon>
    </lineage>
</organism>
<feature type="region of interest" description="Disordered" evidence="1">
    <location>
        <begin position="1"/>
        <end position="26"/>
    </location>
</feature>
<gene>
    <name evidence="2" type="ORF">MAM1_0058c03687</name>
</gene>
<accession>A0A0C9MM80</accession>
<reference evidence="2" key="1">
    <citation type="submission" date="2014-09" db="EMBL/GenBank/DDBJ databases">
        <title>Draft genome sequence of an oleaginous Mucoromycotina fungus Mucor ambiguus NBRC6742.</title>
        <authorList>
            <person name="Takeda I."/>
            <person name="Yamane N."/>
            <person name="Morita T."/>
            <person name="Tamano K."/>
            <person name="Machida M."/>
            <person name="Baker S."/>
            <person name="Koike H."/>
        </authorList>
    </citation>
    <scope>NUCLEOTIDE SEQUENCE</scope>
    <source>
        <strain evidence="2">NBRC 6742</strain>
    </source>
</reference>
<evidence type="ECO:0000256" key="1">
    <source>
        <dbReference type="SAM" id="MobiDB-lite"/>
    </source>
</evidence>
<dbReference type="EMBL" id="DF836347">
    <property type="protein sequence ID" value="GAN04227.1"/>
    <property type="molecule type" value="Genomic_DNA"/>
</dbReference>